<feature type="domain" description="Glycosyltransferase 2-like" evidence="1">
    <location>
        <begin position="14"/>
        <end position="128"/>
    </location>
</feature>
<dbReference type="Pfam" id="PF00535">
    <property type="entry name" value="Glycos_transf_2"/>
    <property type="match status" value="1"/>
</dbReference>
<organism evidence="2 3">
    <name type="scientific">Luteimonas terricola</name>
    <dbReference type="NCBI Taxonomy" id="645597"/>
    <lineage>
        <taxon>Bacteria</taxon>
        <taxon>Pseudomonadati</taxon>
        <taxon>Pseudomonadota</taxon>
        <taxon>Gammaproteobacteria</taxon>
        <taxon>Lysobacterales</taxon>
        <taxon>Lysobacteraceae</taxon>
        <taxon>Luteimonas</taxon>
    </lineage>
</organism>
<dbReference type="PANTHER" id="PTHR48090:SF7">
    <property type="entry name" value="RFBJ PROTEIN"/>
    <property type="match status" value="1"/>
</dbReference>
<dbReference type="SUPFAM" id="SSF53448">
    <property type="entry name" value="Nucleotide-diphospho-sugar transferases"/>
    <property type="match status" value="1"/>
</dbReference>
<name>A0ABQ2E5H3_9GAMM</name>
<sequence>MAESVPLRREDVAVVIPALNESLHIRGVVEGALAQAPTVIVVDDGSDDDTVARIADLPARVVRHPRRMGKGAALRDGFAEAARLGARAVVTMDGDGQHDAGDIPRLIAAANRHPGCVIVGARLRKRASQPPHRRLGNDFGDWGIGWACGFRLVDSQSGQRLYPREVFTLPDVPGEGFVFEAQMLISAARQAGAGVVAVPIETRYAGSGPGLEFRKSHFRLFRDLWAITSHVVGQVRGHGDMAAEYARARRCPPVIDDCSGGSATVDAGGRIEKAKGGHG</sequence>
<protein>
    <submittedName>
        <fullName evidence="2">Dolichyl-phosphate mannose synthase</fullName>
    </submittedName>
</protein>
<reference evidence="3" key="1">
    <citation type="journal article" date="2019" name="Int. J. Syst. Evol. Microbiol.">
        <title>The Global Catalogue of Microorganisms (GCM) 10K type strain sequencing project: providing services to taxonomists for standard genome sequencing and annotation.</title>
        <authorList>
            <consortium name="The Broad Institute Genomics Platform"/>
            <consortium name="The Broad Institute Genome Sequencing Center for Infectious Disease"/>
            <person name="Wu L."/>
            <person name="Ma J."/>
        </authorList>
    </citation>
    <scope>NUCLEOTIDE SEQUENCE [LARGE SCALE GENOMIC DNA]</scope>
    <source>
        <strain evidence="3">CGMCC 1.8985</strain>
    </source>
</reference>
<keyword evidence="3" id="KW-1185">Reference proteome</keyword>
<gene>
    <name evidence="2" type="ORF">GCM10011394_01890</name>
</gene>
<dbReference type="PANTHER" id="PTHR48090">
    <property type="entry name" value="UNDECAPRENYL-PHOSPHATE 4-DEOXY-4-FORMAMIDO-L-ARABINOSE TRANSFERASE-RELATED"/>
    <property type="match status" value="1"/>
</dbReference>
<evidence type="ECO:0000259" key="1">
    <source>
        <dbReference type="Pfam" id="PF00535"/>
    </source>
</evidence>
<dbReference type="RefSeq" id="WP_132985850.1">
    <property type="nucleotide sequence ID" value="NZ_BMME01000001.1"/>
</dbReference>
<dbReference type="CDD" id="cd04179">
    <property type="entry name" value="DPM_DPG-synthase_like"/>
    <property type="match status" value="1"/>
</dbReference>
<accession>A0ABQ2E5H3</accession>
<dbReference type="Proteomes" id="UP000599009">
    <property type="component" value="Unassembled WGS sequence"/>
</dbReference>
<evidence type="ECO:0000313" key="3">
    <source>
        <dbReference type="Proteomes" id="UP000599009"/>
    </source>
</evidence>
<comment type="caution">
    <text evidence="2">The sequence shown here is derived from an EMBL/GenBank/DDBJ whole genome shotgun (WGS) entry which is preliminary data.</text>
</comment>
<proteinExistence type="predicted"/>
<dbReference type="EMBL" id="BMME01000001">
    <property type="protein sequence ID" value="GGJ96661.1"/>
    <property type="molecule type" value="Genomic_DNA"/>
</dbReference>
<dbReference type="Gene3D" id="3.90.550.10">
    <property type="entry name" value="Spore Coat Polysaccharide Biosynthesis Protein SpsA, Chain A"/>
    <property type="match status" value="1"/>
</dbReference>
<dbReference type="InterPro" id="IPR001173">
    <property type="entry name" value="Glyco_trans_2-like"/>
</dbReference>
<dbReference type="InterPro" id="IPR029044">
    <property type="entry name" value="Nucleotide-diphossugar_trans"/>
</dbReference>
<evidence type="ECO:0000313" key="2">
    <source>
        <dbReference type="EMBL" id="GGJ96661.1"/>
    </source>
</evidence>
<dbReference type="InterPro" id="IPR050256">
    <property type="entry name" value="Glycosyltransferase_2"/>
</dbReference>